<evidence type="ECO:0000313" key="3">
    <source>
        <dbReference type="EMBL" id="MET3613083.1"/>
    </source>
</evidence>
<evidence type="ECO:0000256" key="1">
    <source>
        <dbReference type="SAM" id="Phobius"/>
    </source>
</evidence>
<keyword evidence="1" id="KW-1133">Transmembrane helix</keyword>
<sequence>MRGLRYFTLRCKTRLRRLQADRSGISAVEFALILPIIIVLIAASEDFGQALMVDRRMSQISSTTTDLTAQQGSWTTSNLDAILSGTSTIIQPFPNGSLTIVVAALNVDASLNTTVAWSRGYNASSWAVGSKPPITVSKTILQSGVQMIVAQATYSLTTPFASLLKPVTGLSSYTYSRTGINRPRVSNTITLTGS</sequence>
<dbReference type="InterPro" id="IPR012495">
    <property type="entry name" value="TadE-like_dom"/>
</dbReference>
<keyword evidence="1" id="KW-0812">Transmembrane</keyword>
<organism evidence="3 4">
    <name type="scientific">Rhizobium aquaticum</name>
    <dbReference type="NCBI Taxonomy" id="1549636"/>
    <lineage>
        <taxon>Bacteria</taxon>
        <taxon>Pseudomonadati</taxon>
        <taxon>Pseudomonadota</taxon>
        <taxon>Alphaproteobacteria</taxon>
        <taxon>Hyphomicrobiales</taxon>
        <taxon>Rhizobiaceae</taxon>
        <taxon>Rhizobium/Agrobacterium group</taxon>
        <taxon>Rhizobium</taxon>
    </lineage>
</organism>
<name>A0ABV2IXJ1_9HYPH</name>
<reference evidence="3 4" key="1">
    <citation type="submission" date="2024-06" db="EMBL/GenBank/DDBJ databases">
        <title>Genomic Encyclopedia of Type Strains, Phase IV (KMG-IV): sequencing the most valuable type-strain genomes for metagenomic binning, comparative biology and taxonomic classification.</title>
        <authorList>
            <person name="Goeker M."/>
        </authorList>
    </citation>
    <scope>NUCLEOTIDE SEQUENCE [LARGE SCALE GENOMIC DNA]</scope>
    <source>
        <strain evidence="3 4">DSM 29780</strain>
    </source>
</reference>
<evidence type="ECO:0000313" key="4">
    <source>
        <dbReference type="Proteomes" id="UP001549047"/>
    </source>
</evidence>
<keyword evidence="1" id="KW-0472">Membrane</keyword>
<accession>A0ABV2IXJ1</accession>
<protein>
    <submittedName>
        <fullName evidence="3">Flp pilus assembly protein TadG</fullName>
    </submittedName>
</protein>
<feature type="transmembrane region" description="Helical" evidence="1">
    <location>
        <begin position="24"/>
        <end position="43"/>
    </location>
</feature>
<proteinExistence type="predicted"/>
<evidence type="ECO:0000259" key="2">
    <source>
        <dbReference type="Pfam" id="PF07811"/>
    </source>
</evidence>
<dbReference type="Pfam" id="PF07811">
    <property type="entry name" value="TadE"/>
    <property type="match status" value="1"/>
</dbReference>
<comment type="caution">
    <text evidence="3">The sequence shown here is derived from an EMBL/GenBank/DDBJ whole genome shotgun (WGS) entry which is preliminary data.</text>
</comment>
<dbReference type="RefSeq" id="WP_354555581.1">
    <property type="nucleotide sequence ID" value="NZ_JBEPMB010000001.1"/>
</dbReference>
<dbReference type="EMBL" id="JBEPMB010000001">
    <property type="protein sequence ID" value="MET3613083.1"/>
    <property type="molecule type" value="Genomic_DNA"/>
</dbReference>
<dbReference type="Proteomes" id="UP001549047">
    <property type="component" value="Unassembled WGS sequence"/>
</dbReference>
<feature type="domain" description="TadE-like" evidence="2">
    <location>
        <begin position="24"/>
        <end position="59"/>
    </location>
</feature>
<gene>
    <name evidence="3" type="ORF">ABID16_001388</name>
</gene>
<keyword evidence="4" id="KW-1185">Reference proteome</keyword>